<feature type="region of interest" description="Disordered" evidence="1">
    <location>
        <begin position="32"/>
        <end position="83"/>
    </location>
</feature>
<keyword evidence="2" id="KW-0812">Transmembrane</keyword>
<evidence type="ECO:0000313" key="4">
    <source>
        <dbReference type="Proteomes" id="UP001501176"/>
    </source>
</evidence>
<dbReference type="RefSeq" id="WP_343822152.1">
    <property type="nucleotide sequence ID" value="NZ_BAAAFN010000020.1"/>
</dbReference>
<dbReference type="EMBL" id="BAAAFN010000020">
    <property type="protein sequence ID" value="GAA0238082.1"/>
    <property type="molecule type" value="Genomic_DNA"/>
</dbReference>
<protein>
    <submittedName>
        <fullName evidence="3">Uncharacterized protein</fullName>
    </submittedName>
</protein>
<sequence>MIWLQALWGRVWPYVAGAAGIVVGLFFVRQSGKSAGRQEAETEVMRRDQQAKREADAVANEVDRLDDDSLPDEFDRLHRARRR</sequence>
<dbReference type="Proteomes" id="UP001501176">
    <property type="component" value="Unassembled WGS sequence"/>
</dbReference>
<feature type="transmembrane region" description="Helical" evidence="2">
    <location>
        <begin position="12"/>
        <end position="28"/>
    </location>
</feature>
<evidence type="ECO:0000256" key="2">
    <source>
        <dbReference type="SAM" id="Phobius"/>
    </source>
</evidence>
<organism evidence="3 4">
    <name type="scientific">Castellaniella daejeonensis</name>
    <dbReference type="NCBI Taxonomy" id="659013"/>
    <lineage>
        <taxon>Bacteria</taxon>
        <taxon>Pseudomonadati</taxon>
        <taxon>Pseudomonadota</taxon>
        <taxon>Betaproteobacteria</taxon>
        <taxon>Burkholderiales</taxon>
        <taxon>Alcaligenaceae</taxon>
        <taxon>Castellaniella</taxon>
    </lineage>
</organism>
<name>A0ABP3DPX2_9BURK</name>
<comment type="caution">
    <text evidence="3">The sequence shown here is derived from an EMBL/GenBank/DDBJ whole genome shotgun (WGS) entry which is preliminary data.</text>
</comment>
<proteinExistence type="predicted"/>
<keyword evidence="2" id="KW-0472">Membrane</keyword>
<feature type="compositionally biased region" description="Basic and acidic residues" evidence="1">
    <location>
        <begin position="36"/>
        <end position="56"/>
    </location>
</feature>
<gene>
    <name evidence="3" type="ORF">GCM10009125_28680</name>
</gene>
<evidence type="ECO:0000256" key="1">
    <source>
        <dbReference type="SAM" id="MobiDB-lite"/>
    </source>
</evidence>
<keyword evidence="4" id="KW-1185">Reference proteome</keyword>
<keyword evidence="2" id="KW-1133">Transmembrane helix</keyword>
<reference evidence="4" key="1">
    <citation type="journal article" date="2019" name="Int. J. Syst. Evol. Microbiol.">
        <title>The Global Catalogue of Microorganisms (GCM) 10K type strain sequencing project: providing services to taxonomists for standard genome sequencing and annotation.</title>
        <authorList>
            <consortium name="The Broad Institute Genomics Platform"/>
            <consortium name="The Broad Institute Genome Sequencing Center for Infectious Disease"/>
            <person name="Wu L."/>
            <person name="Ma J."/>
        </authorList>
    </citation>
    <scope>NUCLEOTIDE SEQUENCE [LARGE SCALE GENOMIC DNA]</scope>
    <source>
        <strain evidence="4">JCM 16240</strain>
    </source>
</reference>
<accession>A0ABP3DPX2</accession>
<evidence type="ECO:0000313" key="3">
    <source>
        <dbReference type="EMBL" id="GAA0238082.1"/>
    </source>
</evidence>